<name>A0A8H7Y8B5_AJECA</name>
<dbReference type="EMBL" id="JAEVHI010000007">
    <property type="protein sequence ID" value="KAG5287575.1"/>
    <property type="molecule type" value="Genomic_DNA"/>
</dbReference>
<sequence length="62" mass="6871">MHSAKVEGYEWAGINASPLNLPMRGRIIQFHRTSFDIMLCTTCIAGCGTRASTNQPVSNLFR</sequence>
<dbReference type="Proteomes" id="UP000670092">
    <property type="component" value="Unassembled WGS sequence"/>
</dbReference>
<proteinExistence type="predicted"/>
<dbReference type="VEuPathDB" id="FungiDB:I7I52_11388"/>
<gene>
    <name evidence="1" type="ORF">I7I52_11388</name>
</gene>
<protein>
    <submittedName>
        <fullName evidence="1">Uncharacterized protein</fullName>
    </submittedName>
</protein>
<accession>A0A8H7Y8B5</accession>
<evidence type="ECO:0000313" key="2">
    <source>
        <dbReference type="Proteomes" id="UP000670092"/>
    </source>
</evidence>
<reference evidence="1 2" key="1">
    <citation type="submission" date="2021-01" db="EMBL/GenBank/DDBJ databases">
        <title>Chromosome-level genome assembly of a human fungal pathogen reveals clustering of transcriptionally co-regulated genes.</title>
        <authorList>
            <person name="Voorhies M."/>
            <person name="Cohen S."/>
            <person name="Shea T.P."/>
            <person name="Petrus S."/>
            <person name="Munoz J.F."/>
            <person name="Poplawski S."/>
            <person name="Goldman W.E."/>
            <person name="Michael T."/>
            <person name="Cuomo C.A."/>
            <person name="Sil A."/>
            <person name="Beyhan S."/>
        </authorList>
    </citation>
    <scope>NUCLEOTIDE SEQUENCE [LARGE SCALE GENOMIC DNA]</scope>
    <source>
        <strain evidence="1 2">G184AR</strain>
    </source>
</reference>
<dbReference type="AlphaFoldDB" id="A0A8H7Y8B5"/>
<evidence type="ECO:0000313" key="1">
    <source>
        <dbReference type="EMBL" id="KAG5287575.1"/>
    </source>
</evidence>
<organism evidence="1 2">
    <name type="scientific">Ajellomyces capsulatus</name>
    <name type="common">Darling's disease fungus</name>
    <name type="synonym">Histoplasma capsulatum</name>
    <dbReference type="NCBI Taxonomy" id="5037"/>
    <lineage>
        <taxon>Eukaryota</taxon>
        <taxon>Fungi</taxon>
        <taxon>Dikarya</taxon>
        <taxon>Ascomycota</taxon>
        <taxon>Pezizomycotina</taxon>
        <taxon>Eurotiomycetes</taxon>
        <taxon>Eurotiomycetidae</taxon>
        <taxon>Onygenales</taxon>
        <taxon>Ajellomycetaceae</taxon>
        <taxon>Histoplasma</taxon>
    </lineage>
</organism>
<comment type="caution">
    <text evidence="1">The sequence shown here is derived from an EMBL/GenBank/DDBJ whole genome shotgun (WGS) entry which is preliminary data.</text>
</comment>